<feature type="coiled-coil region" evidence="5">
    <location>
        <begin position="51"/>
        <end position="78"/>
    </location>
</feature>
<dbReference type="GO" id="GO:0046983">
    <property type="term" value="F:protein dimerization activity"/>
    <property type="evidence" value="ECO:0007669"/>
    <property type="project" value="InterPro"/>
</dbReference>
<dbReference type="EMBL" id="AWUE01023557">
    <property type="protein sequence ID" value="OMO53343.1"/>
    <property type="molecule type" value="Genomic_DNA"/>
</dbReference>
<evidence type="ECO:0000256" key="2">
    <source>
        <dbReference type="ARBA" id="ARBA00023015"/>
    </source>
</evidence>
<dbReference type="GO" id="GO:0000981">
    <property type="term" value="F:DNA-binding transcription factor activity, RNA polymerase II-specific"/>
    <property type="evidence" value="ECO:0007669"/>
    <property type="project" value="TreeGrafter"/>
</dbReference>
<keyword evidence="5" id="KW-0175">Coiled coil</keyword>
<evidence type="ECO:0000256" key="4">
    <source>
        <dbReference type="ARBA" id="ARBA00023242"/>
    </source>
</evidence>
<keyword evidence="8" id="KW-1185">Reference proteome</keyword>
<feature type="domain" description="BHLH" evidence="6">
    <location>
        <begin position="11"/>
        <end position="61"/>
    </location>
</feature>
<dbReference type="OrthoDB" id="1870484at2759"/>
<evidence type="ECO:0000259" key="6">
    <source>
        <dbReference type="PROSITE" id="PS50888"/>
    </source>
</evidence>
<dbReference type="PROSITE" id="PS50888">
    <property type="entry name" value="BHLH"/>
    <property type="match status" value="1"/>
</dbReference>
<dbReference type="GO" id="GO:0090575">
    <property type="term" value="C:RNA polymerase II transcription regulator complex"/>
    <property type="evidence" value="ECO:0007669"/>
    <property type="project" value="TreeGrafter"/>
</dbReference>
<evidence type="ECO:0000256" key="1">
    <source>
        <dbReference type="ARBA" id="ARBA00004123"/>
    </source>
</evidence>
<keyword evidence="3" id="KW-0804">Transcription</keyword>
<name>A0A1R3G5H8_9ROSI</name>
<dbReference type="GO" id="GO:0000977">
    <property type="term" value="F:RNA polymerase II transcription regulatory region sequence-specific DNA binding"/>
    <property type="evidence" value="ECO:0007669"/>
    <property type="project" value="TreeGrafter"/>
</dbReference>
<dbReference type="Gene3D" id="4.10.280.10">
    <property type="entry name" value="Helix-loop-helix DNA-binding domain"/>
    <property type="match status" value="1"/>
</dbReference>
<evidence type="ECO:0000256" key="5">
    <source>
        <dbReference type="SAM" id="Coils"/>
    </source>
</evidence>
<evidence type="ECO:0000313" key="7">
    <source>
        <dbReference type="EMBL" id="OMO53343.1"/>
    </source>
</evidence>
<dbReference type="InterPro" id="IPR011598">
    <property type="entry name" value="bHLH_dom"/>
</dbReference>
<protein>
    <recommendedName>
        <fullName evidence="6">BHLH domain-containing protein</fullName>
    </recommendedName>
</protein>
<keyword evidence="2" id="KW-0805">Transcription regulation</keyword>
<dbReference type="SMART" id="SM00353">
    <property type="entry name" value="HLH"/>
    <property type="match status" value="1"/>
</dbReference>
<dbReference type="SUPFAM" id="SSF47459">
    <property type="entry name" value="HLH, helix-loop-helix DNA-binding domain"/>
    <property type="match status" value="1"/>
</dbReference>
<sequence>MQGGEGGSSSSSRLKRSLMERERRLNMKNLFAHLCSLLPPKPTKMTVLELVDEAREYVKQKQQRMEQLKQTKVQLENDYGCKVGKSIVITTRDSDSCLEVNLVVSADLKFELSKFLIVLEEEGAQVTSAMYHREGDRFICSIQSQAICSRIGIETSRVRERLEGLIS</sequence>
<dbReference type="AlphaFoldDB" id="A0A1R3G5H8"/>
<organism evidence="7 8">
    <name type="scientific">Corchorus olitorius</name>
    <dbReference type="NCBI Taxonomy" id="93759"/>
    <lineage>
        <taxon>Eukaryota</taxon>
        <taxon>Viridiplantae</taxon>
        <taxon>Streptophyta</taxon>
        <taxon>Embryophyta</taxon>
        <taxon>Tracheophyta</taxon>
        <taxon>Spermatophyta</taxon>
        <taxon>Magnoliopsida</taxon>
        <taxon>eudicotyledons</taxon>
        <taxon>Gunneridae</taxon>
        <taxon>Pentapetalae</taxon>
        <taxon>rosids</taxon>
        <taxon>malvids</taxon>
        <taxon>Malvales</taxon>
        <taxon>Malvaceae</taxon>
        <taxon>Grewioideae</taxon>
        <taxon>Apeibeae</taxon>
        <taxon>Corchorus</taxon>
    </lineage>
</organism>
<dbReference type="Pfam" id="PF00010">
    <property type="entry name" value="HLH"/>
    <property type="match status" value="1"/>
</dbReference>
<accession>A0A1R3G5H8</accession>
<dbReference type="InterPro" id="IPR036638">
    <property type="entry name" value="HLH_DNA-bd_sf"/>
</dbReference>
<evidence type="ECO:0000313" key="8">
    <source>
        <dbReference type="Proteomes" id="UP000187203"/>
    </source>
</evidence>
<dbReference type="PANTHER" id="PTHR13935">
    <property type="entry name" value="ACHAETE-SCUTE TRANSCRIPTION FACTOR-RELATED"/>
    <property type="match status" value="1"/>
</dbReference>
<dbReference type="STRING" id="93759.A0A1R3G5H8"/>
<gene>
    <name evidence="7" type="ORF">COLO4_36769</name>
</gene>
<proteinExistence type="predicted"/>
<comment type="caution">
    <text evidence="7">The sequence shown here is derived from an EMBL/GenBank/DDBJ whole genome shotgun (WGS) entry which is preliminary data.</text>
</comment>
<dbReference type="PANTHER" id="PTHR13935:SF163">
    <property type="entry name" value="TRANSCRIPTION FACTOR ORG2-LIKE"/>
    <property type="match status" value="1"/>
</dbReference>
<keyword evidence="4" id="KW-0539">Nucleus</keyword>
<evidence type="ECO:0000256" key="3">
    <source>
        <dbReference type="ARBA" id="ARBA00023163"/>
    </source>
</evidence>
<dbReference type="Proteomes" id="UP000187203">
    <property type="component" value="Unassembled WGS sequence"/>
</dbReference>
<reference evidence="8" key="1">
    <citation type="submission" date="2013-09" db="EMBL/GenBank/DDBJ databases">
        <title>Corchorus olitorius genome sequencing.</title>
        <authorList>
            <person name="Alam M."/>
            <person name="Haque M.S."/>
            <person name="Islam M.S."/>
            <person name="Emdad E.M."/>
            <person name="Islam M.M."/>
            <person name="Ahmed B."/>
            <person name="Halim A."/>
            <person name="Hossen Q.M.M."/>
            <person name="Hossain M.Z."/>
            <person name="Ahmed R."/>
            <person name="Khan M.M."/>
            <person name="Islam R."/>
            <person name="Rashid M.M."/>
            <person name="Khan S.A."/>
            <person name="Rahman M.S."/>
            <person name="Alam M."/>
            <person name="Yahiya A.S."/>
            <person name="Khan M.S."/>
            <person name="Azam M.S."/>
            <person name="Haque T."/>
            <person name="Lashkar M.Z.H."/>
            <person name="Akhand A.I."/>
            <person name="Morshed G."/>
            <person name="Roy S."/>
            <person name="Uddin K.S."/>
            <person name="Rabeya T."/>
            <person name="Hossain A.S."/>
            <person name="Chowdhury A."/>
            <person name="Snigdha A.R."/>
            <person name="Mortoza M.S."/>
            <person name="Matin S.A."/>
            <person name="Hoque S.M.E."/>
            <person name="Islam M.K."/>
            <person name="Roy D.K."/>
            <person name="Haider R."/>
            <person name="Moosa M.M."/>
            <person name="Elias S.M."/>
            <person name="Hasan A.M."/>
            <person name="Jahan S."/>
            <person name="Shafiuddin M."/>
            <person name="Mahmood N."/>
            <person name="Shommy N.S."/>
        </authorList>
    </citation>
    <scope>NUCLEOTIDE SEQUENCE [LARGE SCALE GENOMIC DNA]</scope>
    <source>
        <strain evidence="8">cv. O-4</strain>
    </source>
</reference>
<dbReference type="InterPro" id="IPR015660">
    <property type="entry name" value="MASH1/Ascl1a-like"/>
</dbReference>
<comment type="subcellular location">
    <subcellularLocation>
        <location evidence="1">Nucleus</location>
    </subcellularLocation>
</comment>